<proteinExistence type="predicted"/>
<keyword evidence="2" id="KW-1003">Cell membrane</keyword>
<keyword evidence="3 6" id="KW-0812">Transmembrane</keyword>
<keyword evidence="5 6" id="KW-0472">Membrane</keyword>
<keyword evidence="10" id="KW-1185">Reference proteome</keyword>
<evidence type="ECO:0000313" key="10">
    <source>
        <dbReference type="Proteomes" id="UP001245370"/>
    </source>
</evidence>
<feature type="transmembrane region" description="Helical" evidence="6">
    <location>
        <begin position="42"/>
        <end position="66"/>
    </location>
</feature>
<comment type="caution">
    <text evidence="7">The sequence shown here is derived from an EMBL/GenBank/DDBJ whole genome shotgun (WGS) entry which is preliminary data.</text>
</comment>
<sequence length="218" mass="22314">MSDEIPSALLVFAGTYAAMVLVPGANFLVVSRASLAGRPIGLAAALGVSAGATVNVTTVVICLGLLSGIDPSGDLGRLQLVFCLLYAVLLLRAGISCLLEVWTLRGRSGPTSQATVHRTGREAFRLGFLTAVTNPVSLSFFLASGGLLAAAAGRGAMFASPVLVFSVAAGWFGLLAVLFSAPPARRLYLKARSAADTCIGALLIVASGLVLLRVVSRL</sequence>
<feature type="transmembrane region" description="Helical" evidence="6">
    <location>
        <begin position="123"/>
        <end position="152"/>
    </location>
</feature>
<dbReference type="EMBL" id="BSDO01000002">
    <property type="protein sequence ID" value="GLI22257.1"/>
    <property type="molecule type" value="Genomic_DNA"/>
</dbReference>
<dbReference type="PANTHER" id="PTHR30086:SF17">
    <property type="entry name" value="LYSE FAMILY TRANSLOCATOR"/>
    <property type="match status" value="1"/>
</dbReference>
<keyword evidence="4 6" id="KW-1133">Transmembrane helix</keyword>
<evidence type="ECO:0000256" key="3">
    <source>
        <dbReference type="ARBA" id="ARBA00022692"/>
    </source>
</evidence>
<dbReference type="RefSeq" id="WP_281807300.1">
    <property type="nucleotide sequence ID" value="NZ_BSDO01000002.1"/>
</dbReference>
<dbReference type="AlphaFoldDB" id="A0A9W6CLZ7"/>
<feature type="transmembrane region" description="Helical" evidence="6">
    <location>
        <begin position="6"/>
        <end position="30"/>
    </location>
</feature>
<dbReference type="Proteomes" id="UP001245370">
    <property type="component" value="Unassembled WGS sequence"/>
</dbReference>
<evidence type="ECO:0000313" key="9">
    <source>
        <dbReference type="Proteomes" id="UP001144397"/>
    </source>
</evidence>
<evidence type="ECO:0000313" key="8">
    <source>
        <dbReference type="EMBL" id="MDR6331999.1"/>
    </source>
</evidence>
<comment type="subcellular location">
    <subcellularLocation>
        <location evidence="1">Cell membrane</location>
        <topology evidence="1">Multi-pass membrane protein</topology>
    </subcellularLocation>
</comment>
<feature type="transmembrane region" description="Helical" evidence="6">
    <location>
        <begin position="193"/>
        <end position="215"/>
    </location>
</feature>
<dbReference type="InterPro" id="IPR001123">
    <property type="entry name" value="LeuE-type"/>
</dbReference>
<evidence type="ECO:0000256" key="4">
    <source>
        <dbReference type="ARBA" id="ARBA00022989"/>
    </source>
</evidence>
<dbReference type="Pfam" id="PF01810">
    <property type="entry name" value="LysE"/>
    <property type="match status" value="1"/>
</dbReference>
<evidence type="ECO:0000256" key="1">
    <source>
        <dbReference type="ARBA" id="ARBA00004651"/>
    </source>
</evidence>
<dbReference type="EMBL" id="JAVDPY010000001">
    <property type="protein sequence ID" value="MDR6331999.1"/>
    <property type="molecule type" value="Genomic_DNA"/>
</dbReference>
<reference evidence="7" key="1">
    <citation type="submission" date="2022-12" db="EMBL/GenBank/DDBJ databases">
        <title>Reference genome sequencing for broad-spectrum identification of bacterial and archaeal isolates by mass spectrometry.</title>
        <authorList>
            <person name="Sekiguchi Y."/>
            <person name="Tourlousse D.M."/>
        </authorList>
    </citation>
    <scope>NUCLEOTIDE SEQUENCE</scope>
    <source>
        <strain evidence="7">301</strain>
    </source>
</reference>
<evidence type="ECO:0000256" key="2">
    <source>
        <dbReference type="ARBA" id="ARBA00022475"/>
    </source>
</evidence>
<accession>A0A9W6CLZ7</accession>
<protein>
    <submittedName>
        <fullName evidence="7">Lysine exporter protein LysE/YggA</fullName>
    </submittedName>
    <submittedName>
        <fullName evidence="8">Threonine/homoserine/homoserine lactone efflux protein</fullName>
    </submittedName>
</protein>
<reference evidence="8 10" key="2">
    <citation type="submission" date="2023-07" db="EMBL/GenBank/DDBJ databases">
        <title>Genomic Encyclopedia of Type Strains, Phase IV (KMG-IV): sequencing the most valuable type-strain genomes for metagenomic binning, comparative biology and taxonomic classification.</title>
        <authorList>
            <person name="Goeker M."/>
        </authorList>
    </citation>
    <scope>NUCLEOTIDE SEQUENCE [LARGE SCALE GENOMIC DNA]</scope>
    <source>
        <strain evidence="8 10">DSM 338</strain>
    </source>
</reference>
<organism evidence="7 9">
    <name type="scientific">Xanthobacter flavus</name>
    <dbReference type="NCBI Taxonomy" id="281"/>
    <lineage>
        <taxon>Bacteria</taxon>
        <taxon>Pseudomonadati</taxon>
        <taxon>Pseudomonadota</taxon>
        <taxon>Alphaproteobacteria</taxon>
        <taxon>Hyphomicrobiales</taxon>
        <taxon>Xanthobacteraceae</taxon>
        <taxon>Xanthobacter</taxon>
    </lineage>
</organism>
<dbReference type="PANTHER" id="PTHR30086">
    <property type="entry name" value="ARGININE EXPORTER PROTEIN ARGO"/>
    <property type="match status" value="1"/>
</dbReference>
<evidence type="ECO:0000313" key="7">
    <source>
        <dbReference type="EMBL" id="GLI22257.1"/>
    </source>
</evidence>
<dbReference type="GO" id="GO:0005886">
    <property type="term" value="C:plasma membrane"/>
    <property type="evidence" value="ECO:0007669"/>
    <property type="project" value="UniProtKB-SubCell"/>
</dbReference>
<feature type="transmembrane region" description="Helical" evidence="6">
    <location>
        <begin position="158"/>
        <end position="181"/>
    </location>
</feature>
<dbReference type="GO" id="GO:0015171">
    <property type="term" value="F:amino acid transmembrane transporter activity"/>
    <property type="evidence" value="ECO:0007669"/>
    <property type="project" value="TreeGrafter"/>
</dbReference>
<evidence type="ECO:0000256" key="6">
    <source>
        <dbReference type="SAM" id="Phobius"/>
    </source>
</evidence>
<name>A0A9W6CLZ7_XANFL</name>
<feature type="transmembrane region" description="Helical" evidence="6">
    <location>
        <begin position="78"/>
        <end position="102"/>
    </location>
</feature>
<dbReference type="Proteomes" id="UP001144397">
    <property type="component" value="Unassembled WGS sequence"/>
</dbReference>
<dbReference type="GeneID" id="95762720"/>
<gene>
    <name evidence="8" type="ORF">GGQ86_000446</name>
    <name evidence="7" type="ORF">XFLAVUS301_19310</name>
</gene>
<evidence type="ECO:0000256" key="5">
    <source>
        <dbReference type="ARBA" id="ARBA00023136"/>
    </source>
</evidence>